<comment type="caution">
    <text evidence="2">The sequence shown here is derived from an EMBL/GenBank/DDBJ whole genome shotgun (WGS) entry which is preliminary data.</text>
</comment>
<evidence type="ECO:0000313" key="3">
    <source>
        <dbReference type="Proteomes" id="UP000253551"/>
    </source>
</evidence>
<proteinExistence type="predicted"/>
<protein>
    <submittedName>
        <fullName evidence="2">Uncharacterized protein</fullName>
    </submittedName>
</protein>
<keyword evidence="3" id="KW-1185">Reference proteome</keyword>
<evidence type="ECO:0000313" key="2">
    <source>
        <dbReference type="EMBL" id="RCH79388.1"/>
    </source>
</evidence>
<gene>
    <name evidence="2" type="ORF">CU098_006657</name>
</gene>
<feature type="region of interest" description="Disordered" evidence="1">
    <location>
        <begin position="1"/>
        <end position="26"/>
    </location>
</feature>
<name>A0A367INY2_RHIST</name>
<dbReference type="EMBL" id="PJQM01006615">
    <property type="protein sequence ID" value="RCH79388.1"/>
    <property type="molecule type" value="Genomic_DNA"/>
</dbReference>
<dbReference type="AlphaFoldDB" id="A0A367INY2"/>
<dbReference type="Proteomes" id="UP000253551">
    <property type="component" value="Unassembled WGS sequence"/>
</dbReference>
<organism evidence="2 3">
    <name type="scientific">Rhizopus stolonifer</name>
    <name type="common">Rhizopus nigricans</name>
    <dbReference type="NCBI Taxonomy" id="4846"/>
    <lineage>
        <taxon>Eukaryota</taxon>
        <taxon>Fungi</taxon>
        <taxon>Fungi incertae sedis</taxon>
        <taxon>Mucoromycota</taxon>
        <taxon>Mucoromycotina</taxon>
        <taxon>Mucoromycetes</taxon>
        <taxon>Mucorales</taxon>
        <taxon>Mucorineae</taxon>
        <taxon>Rhizopodaceae</taxon>
        <taxon>Rhizopus</taxon>
    </lineage>
</organism>
<evidence type="ECO:0000256" key="1">
    <source>
        <dbReference type="SAM" id="MobiDB-lite"/>
    </source>
</evidence>
<reference evidence="2 3" key="1">
    <citation type="journal article" date="2018" name="G3 (Bethesda)">
        <title>Phylogenetic and Phylogenomic Definition of Rhizopus Species.</title>
        <authorList>
            <person name="Gryganskyi A.P."/>
            <person name="Golan J."/>
            <person name="Dolatabadi S."/>
            <person name="Mondo S."/>
            <person name="Robb S."/>
            <person name="Idnurm A."/>
            <person name="Muszewska A."/>
            <person name="Steczkiewicz K."/>
            <person name="Masonjones S."/>
            <person name="Liao H.L."/>
            <person name="Gajdeczka M.T."/>
            <person name="Anike F."/>
            <person name="Vuek A."/>
            <person name="Anishchenko I.M."/>
            <person name="Voigt K."/>
            <person name="de Hoog G.S."/>
            <person name="Smith M.E."/>
            <person name="Heitman J."/>
            <person name="Vilgalys R."/>
            <person name="Stajich J.E."/>
        </authorList>
    </citation>
    <scope>NUCLEOTIDE SEQUENCE [LARGE SCALE GENOMIC DNA]</scope>
    <source>
        <strain evidence="2 3">LSU 92-RS-03</strain>
    </source>
</reference>
<sequence>MNPHNPRFYSEHGQTSSYIYEEGSPKPIRSMPIGNERLAALRDLGATFNEGTHRVTKIATPSGTPVAPTFVDAGQIDNLLLKEQKKQQRKKYYTEGIGSFSVREDFGRYGEWRA</sequence>
<dbReference type="OrthoDB" id="2204029at2759"/>
<accession>A0A367INY2</accession>